<evidence type="ECO:0000256" key="3">
    <source>
        <dbReference type="ARBA" id="ARBA00022692"/>
    </source>
</evidence>
<dbReference type="PANTHER" id="PTHR34478">
    <property type="entry name" value="PROTEIN LEMA"/>
    <property type="match status" value="1"/>
</dbReference>
<reference evidence="7" key="1">
    <citation type="submission" date="2019-09" db="EMBL/GenBank/DDBJ databases">
        <title>In-depth cultivation of the pig gut microbiome towards novel bacterial diversity and tailored functional studies.</title>
        <authorList>
            <person name="Wylensek D."/>
            <person name="Hitch T.C.A."/>
            <person name="Clavel T."/>
        </authorList>
    </citation>
    <scope>NUCLEOTIDE SEQUENCE</scope>
    <source>
        <strain evidence="7">RF-744-FAT-WT-3</strain>
    </source>
</reference>
<keyword evidence="3 6" id="KW-0812">Transmembrane</keyword>
<dbReference type="InterPro" id="IPR023353">
    <property type="entry name" value="LemA-like_dom_sf"/>
</dbReference>
<feature type="transmembrane region" description="Helical" evidence="6">
    <location>
        <begin position="6"/>
        <end position="26"/>
    </location>
</feature>
<comment type="caution">
    <text evidence="7">The sequence shown here is derived from an EMBL/GenBank/DDBJ whole genome shotgun (WGS) entry which is preliminary data.</text>
</comment>
<dbReference type="SUPFAM" id="SSF140478">
    <property type="entry name" value="LemA-like"/>
    <property type="match status" value="1"/>
</dbReference>
<comment type="similarity">
    <text evidence="2">Belongs to the LemA family.</text>
</comment>
<proteinExistence type="inferred from homology"/>
<dbReference type="Pfam" id="PF04011">
    <property type="entry name" value="LemA"/>
    <property type="match status" value="1"/>
</dbReference>
<organism evidence="7">
    <name type="scientific">Baileyella intestinalis</name>
    <dbReference type="NCBI Taxonomy" id="2606709"/>
    <lineage>
        <taxon>Bacteria</taxon>
        <taxon>Bacillati</taxon>
        <taxon>Bacillota</taxon>
        <taxon>Clostridia</taxon>
        <taxon>Peptostreptococcales</taxon>
        <taxon>Anaerovoracaceae</taxon>
        <taxon>Baileyella</taxon>
    </lineage>
</organism>
<dbReference type="AlphaFoldDB" id="A0A6A8M8M6"/>
<accession>A0A6A8M8M6</accession>
<dbReference type="Gene3D" id="1.20.1440.20">
    <property type="entry name" value="LemA-like domain"/>
    <property type="match status" value="1"/>
</dbReference>
<dbReference type="EMBL" id="VUNB01000001">
    <property type="protein sequence ID" value="MST68174.1"/>
    <property type="molecule type" value="Genomic_DNA"/>
</dbReference>
<dbReference type="PANTHER" id="PTHR34478:SF1">
    <property type="entry name" value="PROTEIN LEMA"/>
    <property type="match status" value="1"/>
</dbReference>
<dbReference type="RefSeq" id="WP_154571649.1">
    <property type="nucleotide sequence ID" value="NZ_VUNB01000001.1"/>
</dbReference>
<keyword evidence="4 6" id="KW-1133">Transmembrane helix</keyword>
<evidence type="ECO:0000256" key="5">
    <source>
        <dbReference type="ARBA" id="ARBA00023136"/>
    </source>
</evidence>
<sequence length="186" mass="20790">MNITLIIIIAVILLLVIMIITMYNGFVKAGNDCEEAFSTMDVYLKKRFDLIPNLVETVKGYAAHEKETLSAVVAARSAVSSSSTTEEKLANENVLSGTLRSLFAVAEAYPDLKANTNFQELMAQLKKVEEDIANSRKYYNAVVKKYNIKVQAFPTNIIAAMFHYEKKPMFETDQTSRENVKVSFGA</sequence>
<evidence type="ECO:0000256" key="4">
    <source>
        <dbReference type="ARBA" id="ARBA00022989"/>
    </source>
</evidence>
<evidence type="ECO:0000313" key="7">
    <source>
        <dbReference type="EMBL" id="MST68174.1"/>
    </source>
</evidence>
<dbReference type="InterPro" id="IPR007156">
    <property type="entry name" value="MamQ_LemA"/>
</dbReference>
<evidence type="ECO:0000256" key="1">
    <source>
        <dbReference type="ARBA" id="ARBA00004167"/>
    </source>
</evidence>
<evidence type="ECO:0000256" key="2">
    <source>
        <dbReference type="ARBA" id="ARBA00008854"/>
    </source>
</evidence>
<protein>
    <submittedName>
        <fullName evidence="7">LemA family protein</fullName>
    </submittedName>
</protein>
<name>A0A6A8M8M6_9FIRM</name>
<dbReference type="GO" id="GO:0016020">
    <property type="term" value="C:membrane"/>
    <property type="evidence" value="ECO:0007669"/>
    <property type="project" value="UniProtKB-SubCell"/>
</dbReference>
<comment type="subcellular location">
    <subcellularLocation>
        <location evidence="1">Membrane</location>
        <topology evidence="1">Single-pass membrane protein</topology>
    </subcellularLocation>
</comment>
<keyword evidence="5 6" id="KW-0472">Membrane</keyword>
<evidence type="ECO:0000256" key="6">
    <source>
        <dbReference type="SAM" id="Phobius"/>
    </source>
</evidence>
<gene>
    <name evidence="7" type="ORF">FYJ66_00925</name>
</gene>